<name>A0A915KYC6_ROMCU</name>
<dbReference type="AlphaFoldDB" id="A0A915KYC6"/>
<dbReference type="Proteomes" id="UP000887565">
    <property type="component" value="Unplaced"/>
</dbReference>
<keyword evidence="1" id="KW-1185">Reference proteome</keyword>
<sequence length="41" mass="4444">MTKDDVLTEKLYTNTGKLMGCSWGDGRMGGSNSNMAKSNDE</sequence>
<reference evidence="2" key="1">
    <citation type="submission" date="2022-11" db="UniProtKB">
        <authorList>
            <consortium name="WormBaseParasite"/>
        </authorList>
    </citation>
    <scope>IDENTIFICATION</scope>
</reference>
<proteinExistence type="predicted"/>
<organism evidence="1 2">
    <name type="scientific">Romanomermis culicivorax</name>
    <name type="common">Nematode worm</name>
    <dbReference type="NCBI Taxonomy" id="13658"/>
    <lineage>
        <taxon>Eukaryota</taxon>
        <taxon>Metazoa</taxon>
        <taxon>Ecdysozoa</taxon>
        <taxon>Nematoda</taxon>
        <taxon>Enoplea</taxon>
        <taxon>Dorylaimia</taxon>
        <taxon>Mermithida</taxon>
        <taxon>Mermithoidea</taxon>
        <taxon>Mermithidae</taxon>
        <taxon>Romanomermis</taxon>
    </lineage>
</organism>
<dbReference type="WBParaSite" id="nRc.2.0.1.t43826-RA">
    <property type="protein sequence ID" value="nRc.2.0.1.t43826-RA"/>
    <property type="gene ID" value="nRc.2.0.1.g43826"/>
</dbReference>
<accession>A0A915KYC6</accession>
<protein>
    <submittedName>
        <fullName evidence="2">Uncharacterized protein</fullName>
    </submittedName>
</protein>
<evidence type="ECO:0000313" key="2">
    <source>
        <dbReference type="WBParaSite" id="nRc.2.0.1.t43826-RA"/>
    </source>
</evidence>
<evidence type="ECO:0000313" key="1">
    <source>
        <dbReference type="Proteomes" id="UP000887565"/>
    </source>
</evidence>